<dbReference type="Gene3D" id="3.40.50.280">
    <property type="entry name" value="Cobalamin-binding domain"/>
    <property type="match status" value="1"/>
</dbReference>
<dbReference type="GO" id="GO:0031419">
    <property type="term" value="F:cobalamin binding"/>
    <property type="evidence" value="ECO:0007669"/>
    <property type="project" value="UniProtKB-KW"/>
</dbReference>
<dbReference type="InterPro" id="IPR016176">
    <property type="entry name" value="Cbl-dep_enz_cat"/>
</dbReference>
<dbReference type="CDD" id="cd03677">
    <property type="entry name" value="MM_CoA_mutase_beta"/>
    <property type="match status" value="1"/>
</dbReference>
<dbReference type="Pfam" id="PF01642">
    <property type="entry name" value="MM_CoA_mutase"/>
    <property type="match status" value="2"/>
</dbReference>
<dbReference type="InterPro" id="IPR004608">
    <property type="entry name" value="MMCoA_mutase_b"/>
</dbReference>
<evidence type="ECO:0000256" key="2">
    <source>
        <dbReference type="ARBA" id="ARBA00001922"/>
    </source>
</evidence>
<dbReference type="OrthoDB" id="9762378at2"/>
<dbReference type="PANTHER" id="PTHR48101:SF4">
    <property type="entry name" value="METHYLMALONYL-COA MUTASE, MITOCHONDRIAL"/>
    <property type="match status" value="1"/>
</dbReference>
<evidence type="ECO:0000256" key="9">
    <source>
        <dbReference type="NCBIfam" id="TIGR00642"/>
    </source>
</evidence>
<dbReference type="AlphaFoldDB" id="A0A542ZDM5"/>
<evidence type="ECO:0000313" key="13">
    <source>
        <dbReference type="Proteomes" id="UP000316196"/>
    </source>
</evidence>
<evidence type="ECO:0000256" key="10">
    <source>
        <dbReference type="SAM" id="MobiDB-lite"/>
    </source>
</evidence>
<comment type="pathway">
    <text evidence="3">Metabolic intermediate metabolism; propanoyl-CoA degradation; succinyl-CoA from propanoyl-CoA: step 3/3.</text>
</comment>
<dbReference type="Proteomes" id="UP000316196">
    <property type="component" value="Unassembled WGS sequence"/>
</dbReference>
<dbReference type="NCBIfam" id="TIGR00642">
    <property type="entry name" value="mmCoA_mut_beta"/>
    <property type="match status" value="1"/>
</dbReference>
<protein>
    <recommendedName>
        <fullName evidence="9">Methylmalonyl-CoA mutase small subunit</fullName>
        <ecNumber evidence="9">5.4.99.2</ecNumber>
    </recommendedName>
</protein>
<evidence type="ECO:0000256" key="3">
    <source>
        <dbReference type="ARBA" id="ARBA00005146"/>
    </source>
</evidence>
<comment type="similarity">
    <text evidence="4">Belongs to the methylmalonyl-CoA mutase family.</text>
</comment>
<gene>
    <name evidence="12" type="ORF">FB460_2280</name>
</gene>
<dbReference type="Gene3D" id="3.20.20.240">
    <property type="entry name" value="Methylmalonyl-CoA mutase"/>
    <property type="match status" value="1"/>
</dbReference>
<dbReference type="GO" id="GO:0019652">
    <property type="term" value="P:lactate fermentation to propionate and acetate"/>
    <property type="evidence" value="ECO:0007669"/>
    <property type="project" value="InterPro"/>
</dbReference>
<dbReference type="PANTHER" id="PTHR48101">
    <property type="entry name" value="METHYLMALONYL-COA MUTASE, MITOCHONDRIAL-RELATED"/>
    <property type="match status" value="1"/>
</dbReference>
<feature type="domain" description="Methylmalonyl-CoA mutase alpha/beta chain catalytic" evidence="11">
    <location>
        <begin position="71"/>
        <end position="176"/>
    </location>
</feature>
<evidence type="ECO:0000256" key="1">
    <source>
        <dbReference type="ARBA" id="ARBA00000290"/>
    </source>
</evidence>
<dbReference type="EMBL" id="VFOR01000002">
    <property type="protein sequence ID" value="TQL58418.1"/>
    <property type="molecule type" value="Genomic_DNA"/>
</dbReference>
<comment type="cofactor">
    <cofactor evidence="2">
        <name>adenosylcob(III)alamin</name>
        <dbReference type="ChEBI" id="CHEBI:18408"/>
    </cofactor>
</comment>
<dbReference type="GO" id="GO:0005737">
    <property type="term" value="C:cytoplasm"/>
    <property type="evidence" value="ECO:0007669"/>
    <property type="project" value="TreeGrafter"/>
</dbReference>
<evidence type="ECO:0000259" key="11">
    <source>
        <dbReference type="Pfam" id="PF01642"/>
    </source>
</evidence>
<dbReference type="RefSeq" id="WP_142094207.1">
    <property type="nucleotide sequence ID" value="NZ_BAAAMD010000002.1"/>
</dbReference>
<comment type="catalytic activity">
    <reaction evidence="1">
        <text>(R)-methylmalonyl-CoA = succinyl-CoA</text>
        <dbReference type="Rhea" id="RHEA:22888"/>
        <dbReference type="ChEBI" id="CHEBI:57292"/>
        <dbReference type="ChEBI" id="CHEBI:57326"/>
        <dbReference type="EC" id="5.4.99.2"/>
    </reaction>
</comment>
<dbReference type="Gene3D" id="1.10.196.20">
    <property type="match status" value="1"/>
</dbReference>
<evidence type="ECO:0000313" key="12">
    <source>
        <dbReference type="EMBL" id="TQL58418.1"/>
    </source>
</evidence>
<feature type="region of interest" description="Disordered" evidence="10">
    <location>
        <begin position="468"/>
        <end position="493"/>
    </location>
</feature>
<keyword evidence="7" id="KW-0413">Isomerase</keyword>
<evidence type="ECO:0000256" key="6">
    <source>
        <dbReference type="ARBA" id="ARBA00022628"/>
    </source>
</evidence>
<dbReference type="GO" id="GO:0004494">
    <property type="term" value="F:methylmalonyl-CoA mutase activity"/>
    <property type="evidence" value="ECO:0007669"/>
    <property type="project" value="UniProtKB-UniRule"/>
</dbReference>
<dbReference type="GO" id="GO:0019678">
    <property type="term" value="P:propionate metabolic process, methylmalonyl pathway"/>
    <property type="evidence" value="ECO:0007669"/>
    <property type="project" value="TreeGrafter"/>
</dbReference>
<feature type="domain" description="Methylmalonyl-CoA mutase alpha/beta chain catalytic" evidence="11">
    <location>
        <begin position="237"/>
        <end position="478"/>
    </location>
</feature>
<reference evidence="12 13" key="1">
    <citation type="submission" date="2019-06" db="EMBL/GenBank/DDBJ databases">
        <title>Sequencing the genomes of 1000 actinobacteria strains.</title>
        <authorList>
            <person name="Klenk H.-P."/>
        </authorList>
    </citation>
    <scope>NUCLEOTIDE SEQUENCE [LARGE SCALE GENOMIC DNA]</scope>
    <source>
        <strain evidence="12 13">DSM 8251</strain>
    </source>
</reference>
<dbReference type="EC" id="5.4.99.2" evidence="9"/>
<keyword evidence="8" id="KW-0170">Cobalt</keyword>
<evidence type="ECO:0000256" key="7">
    <source>
        <dbReference type="ARBA" id="ARBA00023235"/>
    </source>
</evidence>
<proteinExistence type="inferred from homology"/>
<accession>A0A542ZDM5</accession>
<comment type="subunit">
    <text evidence="5">Heterodimer of an alpha and a beta chain.</text>
</comment>
<dbReference type="SUPFAM" id="SSF51703">
    <property type="entry name" value="Cobalamin (vitamin B12)-dependent enzymes"/>
    <property type="match status" value="1"/>
</dbReference>
<dbReference type="InterPro" id="IPR024067">
    <property type="entry name" value="Me-malonyl-CoA_mutase_sm_su_N"/>
</dbReference>
<keyword evidence="6" id="KW-0846">Cobalamin</keyword>
<dbReference type="InterPro" id="IPR006099">
    <property type="entry name" value="MeMalonylCoA_mutase_a/b_cat"/>
</dbReference>
<keyword evidence="13" id="KW-1185">Reference proteome</keyword>
<evidence type="ECO:0000256" key="5">
    <source>
        <dbReference type="ARBA" id="ARBA00011870"/>
    </source>
</evidence>
<dbReference type="PROSITE" id="PS00544">
    <property type="entry name" value="METMALONYL_COA_MUTASE"/>
    <property type="match status" value="1"/>
</dbReference>
<name>A0A542ZDM5_9ACTN</name>
<dbReference type="InterPro" id="IPR058549">
    <property type="entry name" value="MeMalonylCoA_mutase_a/b_site"/>
</dbReference>
<sequence length="645" mass="69564">MSSPEQPNPADLPTNDEVAANVPEALDLAEGFNAPDHSQWEEAVLKVMNRGRPEGRELTTEKALARLRSTTVDGVEIEPLYTFDDDAAELGYPGVAPFTRGSTIRSGELDSWDVRALHEHPDAGVTRRAILDDLQRGATSIHLRIDPDAVQPEDVGTDLADVLLDLAKISVSSRHDQNTAAETVLGVFEKSDVADENLQVNLGIDPIGFAALNHTDPDLAGLSGWVERIRGFDATSRAITVDASVWHNAGAGDVHEVAWLIATAVEYVRALAEQGISPNESFGAINFRVTATDDQFATIARLRALRTLWNRVGEVFEVDADRRGARQWAVQSWRQITRDDAYNNILRSTVSTFAAAVGGAEAISTLPFDTAWGLPTDFARRIARNTQIVLAEESHIGRVNDPAGGSYYAEELTRALEDAAWAEFQTIEAAGGMVAALGSGHVTDRLAELNAERAKRLAHRSLPITGVSMFPNRTEEPLTGQTPRPPAPERHGLPWHRDAEVFEALRDRTNRADGEPAVFLACMGTRREFGAREGFTTTLFHVAGLATPSSEGGDIAEIVERFRASGTPVAVLCSNAATYATQARELADALRAAGAQRVLIAGAYSEAGEGAEASFDGRVFAGMDVVELLTDTLDVLGIAHEGDQK</sequence>
<organism evidence="12 13">
    <name type="scientific">Propioniferax innocua</name>
    <dbReference type="NCBI Taxonomy" id="1753"/>
    <lineage>
        <taxon>Bacteria</taxon>
        <taxon>Bacillati</taxon>
        <taxon>Actinomycetota</taxon>
        <taxon>Actinomycetes</taxon>
        <taxon>Propionibacteriales</taxon>
        <taxon>Propionibacteriaceae</taxon>
        <taxon>Propioniferax</taxon>
    </lineage>
</organism>
<dbReference type="UniPathway" id="UPA00945">
    <property type="reaction ID" value="UER00910"/>
</dbReference>
<comment type="caution">
    <text evidence="12">The sequence shown here is derived from an EMBL/GenBank/DDBJ whole genome shotgun (WGS) entry which is preliminary data.</text>
</comment>
<evidence type="ECO:0000256" key="4">
    <source>
        <dbReference type="ARBA" id="ARBA00008465"/>
    </source>
</evidence>
<evidence type="ECO:0000256" key="8">
    <source>
        <dbReference type="ARBA" id="ARBA00023285"/>
    </source>
</evidence>